<evidence type="ECO:0000313" key="3">
    <source>
        <dbReference type="EMBL" id="MBC3440891.1"/>
    </source>
</evidence>
<dbReference type="SMART" id="SM00635">
    <property type="entry name" value="BID_2"/>
    <property type="match status" value="1"/>
</dbReference>
<dbReference type="AlphaFoldDB" id="A0A923FXW0"/>
<reference evidence="3" key="1">
    <citation type="journal article" date="2020" name="Microorganisms">
        <title>Reliable Identification of Environmental Pseudomonas Isolates Using the rpoD Gene.</title>
        <authorList>
            <consortium name="The Broad Institute Genome Sequencing Platform"/>
            <person name="Girard L."/>
            <person name="Lood C."/>
            <person name="Rokni-Zadeh H."/>
            <person name="van Noort V."/>
            <person name="Lavigne R."/>
            <person name="De Mot R."/>
        </authorList>
    </citation>
    <scope>NUCLEOTIDE SEQUENCE</scope>
    <source>
        <strain evidence="3">SWRI10</strain>
    </source>
</reference>
<accession>A0A923FXW0</accession>
<sequence length="985" mass="105934">MTDLKAFDAMYQKKLEAANNPTSAQPTPTPVEEPSVEPSQPDSEPKIEGRMHFGLTFLEPERSHRLLEGEAAIETMKSTYASVVARQATNRALTVSTQQEPDGFGPAVPTVFVLIGTEDDPVIGLNLAGVLGRHLDPDTNQAVVGLQVALRPFEGRSTQHTYQLFWHEAGIVNPAPVLTVPVRAGQEQETILAVIPAAAAVVGNGLWYLRVTTAGVGNPIETVPLDVFYKDTVPGGVDDSPAATHPGLLAPTLTLPPQLVPESQIAVTIAPYVNLTAGDVISLFIGNVVISHTVLASQVITGQPLVLMVSSTALEPIQSLDTVTVFWRVVDLVLNPQPKPSQSTLLRPNFSDGRLGVPLLLIDNVRQDTEIHLDELGRQDLQVRIRATSPPFLTSDQIVTSYEITSSDGQSVLSRNLPILPVGDAVGGDHDSALPNADLLLGAAGQLWVNYVQLRNGVQIDRSPRISRFIRAAVRRLPAPVVREARGLLLAANLPELTVELRWPTISLQERVTVVLDGTSAANRSFQSTFAFPIDSRDVESGVKVVRLNASGMLADLNGGRLTVSYRVQQGEAEPVSSAVLNLLVGDQVALLPAPLVQGLSQNRTLPSTSSATVTVTYDGMNSEDFVSLVLVPSRSATHTIEQFGSTTPVSITVKQDVVASWLNEVVQVFYTVRDRNGRVRLSQQETIIVADPQPLNLVRPESPLAVGGLLAPAVIPDMPGATFTVNFPGMLPLDQVQLLVSGVGSHASAVQTVSRPGPLTFVVPRNVILSSLLKTVRVYYTLTRNGQAPQHSAQLDLLVNPPLMVDQRRLVLNGISVKMPGWTRTGADSINNTAIRAATGGQAPYTYSSSNPAVASVTSTGRVVGERNGSATITIADARGTRVSYQVQVSNVYTLVVNTGKLSDAQFNTWLRQTGVHLSHPMSYDIARVYGAMQLSQFTWLSVPPNTPRYWWFFHTTTRASAAWGADGGPHQRLNGVCARLYNA</sequence>
<dbReference type="EMBL" id="JABWRE020000001">
    <property type="protein sequence ID" value="MBV4536270.1"/>
    <property type="molecule type" value="Genomic_DNA"/>
</dbReference>
<feature type="region of interest" description="Disordered" evidence="1">
    <location>
        <begin position="15"/>
        <end position="46"/>
    </location>
</feature>
<dbReference type="SUPFAM" id="SSF49373">
    <property type="entry name" value="Invasin/intimin cell-adhesion fragments"/>
    <property type="match status" value="1"/>
</dbReference>
<name>A0A923FXW0_9PSED</name>
<feature type="domain" description="BIG2" evidence="2">
    <location>
        <begin position="812"/>
        <end position="888"/>
    </location>
</feature>
<evidence type="ECO:0000259" key="2">
    <source>
        <dbReference type="SMART" id="SM00635"/>
    </source>
</evidence>
<protein>
    <submittedName>
        <fullName evidence="3">Ig-like domain-containing protein</fullName>
    </submittedName>
</protein>
<evidence type="ECO:0000313" key="4">
    <source>
        <dbReference type="EMBL" id="MBV4536270.1"/>
    </source>
</evidence>
<dbReference type="Proteomes" id="UP000599879">
    <property type="component" value="Unassembled WGS sequence"/>
</dbReference>
<comment type="caution">
    <text evidence="3">The sequence shown here is derived from an EMBL/GenBank/DDBJ whole genome shotgun (WGS) entry which is preliminary data.</text>
</comment>
<dbReference type="EMBL" id="JABWRE010000005">
    <property type="protein sequence ID" value="MBC3440891.1"/>
    <property type="molecule type" value="Genomic_DNA"/>
</dbReference>
<dbReference type="Pfam" id="PF02368">
    <property type="entry name" value="Big_2"/>
    <property type="match status" value="1"/>
</dbReference>
<proteinExistence type="predicted"/>
<gene>
    <name evidence="4" type="ORF">HU737_009795</name>
    <name evidence="3" type="ORF">HU737_09380</name>
</gene>
<organism evidence="3">
    <name type="scientific">Pseudomonas urmiensis</name>
    <dbReference type="NCBI Taxonomy" id="2745493"/>
    <lineage>
        <taxon>Bacteria</taxon>
        <taxon>Pseudomonadati</taxon>
        <taxon>Pseudomonadota</taxon>
        <taxon>Gammaproteobacteria</taxon>
        <taxon>Pseudomonadales</taxon>
        <taxon>Pseudomonadaceae</taxon>
        <taxon>Pseudomonas</taxon>
    </lineage>
</organism>
<dbReference type="InterPro" id="IPR008964">
    <property type="entry name" value="Invasin/intimin_cell_adhesion"/>
</dbReference>
<reference evidence="3" key="2">
    <citation type="submission" date="2020-07" db="EMBL/GenBank/DDBJ databases">
        <authorList>
            <person name="Lood C."/>
            <person name="Girard L."/>
        </authorList>
    </citation>
    <scope>NUCLEOTIDE SEQUENCE</scope>
    <source>
        <strain evidence="3">SWRI10</strain>
    </source>
</reference>
<reference evidence="4" key="3">
    <citation type="submission" date="2021-06" db="EMBL/GenBank/DDBJ databases">
        <title>Updating the genus Pseudomonas: Description of 43 new species and partition of the Pseudomonas putida group.</title>
        <authorList>
            <person name="Girard L."/>
            <person name="Lood C."/>
            <person name="Vandamme P."/>
            <person name="Rokni-Zadeh H."/>
            <person name="Van Noort V."/>
            <person name="Hofte M."/>
            <person name="Lavigne R."/>
            <person name="De Mot R."/>
        </authorList>
    </citation>
    <scope>NUCLEOTIDE SEQUENCE</scope>
    <source>
        <strain evidence="4">SWRI10</strain>
    </source>
</reference>
<dbReference type="RefSeq" id="WP_186554438.1">
    <property type="nucleotide sequence ID" value="NZ_JABWRE020000001.1"/>
</dbReference>
<evidence type="ECO:0000256" key="1">
    <source>
        <dbReference type="SAM" id="MobiDB-lite"/>
    </source>
</evidence>
<dbReference type="Gene3D" id="2.60.40.1080">
    <property type="match status" value="1"/>
</dbReference>
<dbReference type="InterPro" id="IPR003343">
    <property type="entry name" value="Big_2"/>
</dbReference>
<feature type="compositionally biased region" description="Low complexity" evidence="1">
    <location>
        <begin position="30"/>
        <end position="42"/>
    </location>
</feature>